<feature type="non-terminal residue" evidence="2">
    <location>
        <position position="1"/>
    </location>
</feature>
<gene>
    <name evidence="2" type="ORF">C3L33_01197</name>
</gene>
<dbReference type="EMBL" id="QEFC01000074">
    <property type="protein sequence ID" value="KAE9466881.1"/>
    <property type="molecule type" value="Genomic_DNA"/>
</dbReference>
<keyword evidence="3" id="KW-1185">Reference proteome</keyword>
<keyword evidence="1" id="KW-0175">Coiled coil</keyword>
<organism evidence="2 3">
    <name type="scientific">Rhododendron williamsianum</name>
    <dbReference type="NCBI Taxonomy" id="262921"/>
    <lineage>
        <taxon>Eukaryota</taxon>
        <taxon>Viridiplantae</taxon>
        <taxon>Streptophyta</taxon>
        <taxon>Embryophyta</taxon>
        <taxon>Tracheophyta</taxon>
        <taxon>Spermatophyta</taxon>
        <taxon>Magnoliopsida</taxon>
        <taxon>eudicotyledons</taxon>
        <taxon>Gunneridae</taxon>
        <taxon>Pentapetalae</taxon>
        <taxon>asterids</taxon>
        <taxon>Ericales</taxon>
        <taxon>Ericaceae</taxon>
        <taxon>Ericoideae</taxon>
        <taxon>Rhodoreae</taxon>
        <taxon>Rhododendron</taxon>
    </lineage>
</organism>
<sequence>WKASDENVKALMLQRIKDRFNLEGDPTDVDKAMARQFGCRLSDYRKYKKLKTTKGVEYAISHLPSGDKILEVETEHCTEAGVTPMSQEELSIKSLKAKSGYVKGLGMRPSSSLRTIVASTTNNLYVSHLESLVQEYQGEMQAQQQKIDVLSESNKQMELTTATIMEYLKQQGNGFNEYIESSRST</sequence>
<dbReference type="AlphaFoldDB" id="A0A6A4MGV1"/>
<evidence type="ECO:0000256" key="1">
    <source>
        <dbReference type="SAM" id="Coils"/>
    </source>
</evidence>
<feature type="coiled-coil region" evidence="1">
    <location>
        <begin position="126"/>
        <end position="160"/>
    </location>
</feature>
<evidence type="ECO:0000313" key="2">
    <source>
        <dbReference type="EMBL" id="KAE9466881.1"/>
    </source>
</evidence>
<proteinExistence type="predicted"/>
<reference evidence="2 3" key="1">
    <citation type="journal article" date="2019" name="Genome Biol. Evol.">
        <title>The Rhododendron genome and chromosomal organization provide insight into shared whole-genome duplications across the heath family (Ericaceae).</title>
        <authorList>
            <person name="Soza V.L."/>
            <person name="Lindsley D."/>
            <person name="Waalkes A."/>
            <person name="Ramage E."/>
            <person name="Patwardhan R.P."/>
            <person name="Burton J.N."/>
            <person name="Adey A."/>
            <person name="Kumar A."/>
            <person name="Qiu R."/>
            <person name="Shendure J."/>
            <person name="Hall B."/>
        </authorList>
    </citation>
    <scope>NUCLEOTIDE SEQUENCE [LARGE SCALE GENOMIC DNA]</scope>
    <source>
        <strain evidence="2">RSF 1966-606</strain>
    </source>
</reference>
<dbReference type="Proteomes" id="UP000428333">
    <property type="component" value="Linkage Group LG01"/>
</dbReference>
<accession>A0A6A4MGV1</accession>
<dbReference type="OrthoDB" id="1622522at2759"/>
<name>A0A6A4MGV1_9ERIC</name>
<evidence type="ECO:0000313" key="3">
    <source>
        <dbReference type="Proteomes" id="UP000428333"/>
    </source>
</evidence>
<comment type="caution">
    <text evidence="2">The sequence shown here is derived from an EMBL/GenBank/DDBJ whole genome shotgun (WGS) entry which is preliminary data.</text>
</comment>
<protein>
    <submittedName>
        <fullName evidence="2">Uncharacterized protein</fullName>
    </submittedName>
</protein>